<keyword evidence="7 8" id="KW-0472">Membrane</keyword>
<name>E1JTS9_SOLFR</name>
<evidence type="ECO:0000313" key="11">
    <source>
        <dbReference type="Proteomes" id="UP000006250"/>
    </source>
</evidence>
<dbReference type="PROSITE" id="PS51012">
    <property type="entry name" value="ABC_TM2"/>
    <property type="match status" value="1"/>
</dbReference>
<dbReference type="InterPro" id="IPR051449">
    <property type="entry name" value="ABC-2_transporter_component"/>
</dbReference>
<dbReference type="PANTHER" id="PTHR30294">
    <property type="entry name" value="MEMBRANE COMPONENT OF ABC TRANSPORTER YHHJ-RELATED"/>
    <property type="match status" value="1"/>
</dbReference>
<dbReference type="STRING" id="596151.DesfrDRAFT_1028"/>
<comment type="similarity">
    <text evidence="2">Belongs to the ABC-2 integral membrane protein family.</text>
</comment>
<proteinExistence type="inferred from homology"/>
<keyword evidence="3" id="KW-0813">Transport</keyword>
<organism evidence="10 11">
    <name type="scientific">Solidesulfovibrio fructosivorans JJ]</name>
    <dbReference type="NCBI Taxonomy" id="596151"/>
    <lineage>
        <taxon>Bacteria</taxon>
        <taxon>Pseudomonadati</taxon>
        <taxon>Thermodesulfobacteriota</taxon>
        <taxon>Desulfovibrionia</taxon>
        <taxon>Desulfovibrionales</taxon>
        <taxon>Desulfovibrionaceae</taxon>
        <taxon>Solidesulfovibrio</taxon>
    </lineage>
</organism>
<sequence>MRRLRNVYRLGIKELWGLWHDKVLLVVIVWVFTGGIYVVARATSQELHNAPIAIVDEDDSSLSVRITQSFYGPYFKTPRRIASYEMDPALNAGRFIFVLDIPPDFEHDVLAGRQPDIQVNIDATMMSQAYIGASYIQNIIAGAVREFVQRRRGAAATPVELAVRVKFNPNLTSSWFGSVMEIINNITLLSILLAGAALVRERERGTLEHLLVMPIAAVEILVAKIWSMGFVVVTAVALSLAFVVRGALGVPLAGSVPLFLSGALLQFYATSCIGVFLGTISRNMPQLGLSMILVILPLEILSGSISPRESMPELVQDIMQLAPTTHFVSLAQAILYRGAGFSLVWPNFVAMAAIGAGFFLLALALFRRSLAKAR</sequence>
<reference evidence="10 11" key="1">
    <citation type="submission" date="2010-08" db="EMBL/GenBank/DDBJ databases">
        <title>The draft genome of Desulfovibrio fructosovorans JJ.</title>
        <authorList>
            <consortium name="US DOE Joint Genome Institute (JGI-PGF)"/>
            <person name="Lucas S."/>
            <person name="Copeland A."/>
            <person name="Lapidus A."/>
            <person name="Cheng J.-F."/>
            <person name="Bruce D."/>
            <person name="Goodwin L."/>
            <person name="Pitluck S."/>
            <person name="Land M.L."/>
            <person name="Hauser L."/>
            <person name="Chang Y.-J."/>
            <person name="Jeffries C."/>
            <person name="Wall J.D."/>
            <person name="Stahl D.A."/>
            <person name="Arkin A.P."/>
            <person name="Dehal P."/>
            <person name="Stolyar S.M."/>
            <person name="Hazen T.C."/>
            <person name="Woyke T.J."/>
        </authorList>
    </citation>
    <scope>NUCLEOTIDE SEQUENCE [LARGE SCALE GENOMIC DNA]</scope>
    <source>
        <strain evidence="10 11">JJ</strain>
    </source>
</reference>
<feature type="transmembrane region" description="Helical" evidence="8">
    <location>
        <begin position="256"/>
        <end position="280"/>
    </location>
</feature>
<accession>E1JTS9</accession>
<dbReference type="AlphaFoldDB" id="E1JTS9"/>
<dbReference type="Gene3D" id="3.40.1710.10">
    <property type="entry name" value="abc type-2 transporter like domain"/>
    <property type="match status" value="1"/>
</dbReference>
<evidence type="ECO:0000256" key="6">
    <source>
        <dbReference type="ARBA" id="ARBA00022989"/>
    </source>
</evidence>
<keyword evidence="11" id="KW-1185">Reference proteome</keyword>
<dbReference type="Proteomes" id="UP000006250">
    <property type="component" value="Unassembled WGS sequence"/>
</dbReference>
<evidence type="ECO:0000256" key="1">
    <source>
        <dbReference type="ARBA" id="ARBA00004651"/>
    </source>
</evidence>
<dbReference type="eggNOG" id="COG0842">
    <property type="taxonomic scope" value="Bacteria"/>
</dbReference>
<feature type="transmembrane region" description="Helical" evidence="8">
    <location>
        <begin position="21"/>
        <end position="40"/>
    </location>
</feature>
<feature type="domain" description="ABC transmembrane type-2" evidence="9">
    <location>
        <begin position="133"/>
        <end position="369"/>
    </location>
</feature>
<gene>
    <name evidence="10" type="ORF">DesfrDRAFT_1028</name>
</gene>
<feature type="transmembrane region" description="Helical" evidence="8">
    <location>
        <begin position="211"/>
        <end position="244"/>
    </location>
</feature>
<keyword evidence="5 8" id="KW-0812">Transmembrane</keyword>
<dbReference type="EMBL" id="AECZ01000005">
    <property type="protein sequence ID" value="EFL52208.1"/>
    <property type="molecule type" value="Genomic_DNA"/>
</dbReference>
<dbReference type="OrthoDB" id="9808686at2"/>
<evidence type="ECO:0000256" key="7">
    <source>
        <dbReference type="ARBA" id="ARBA00023136"/>
    </source>
</evidence>
<dbReference type="GO" id="GO:0140359">
    <property type="term" value="F:ABC-type transporter activity"/>
    <property type="evidence" value="ECO:0007669"/>
    <property type="project" value="InterPro"/>
</dbReference>
<feature type="transmembrane region" description="Helical" evidence="8">
    <location>
        <begin position="344"/>
        <end position="366"/>
    </location>
</feature>
<keyword evidence="6 8" id="KW-1133">Transmembrane helix</keyword>
<feature type="transmembrane region" description="Helical" evidence="8">
    <location>
        <begin position="287"/>
        <end position="305"/>
    </location>
</feature>
<evidence type="ECO:0000313" key="10">
    <source>
        <dbReference type="EMBL" id="EFL52208.1"/>
    </source>
</evidence>
<dbReference type="GO" id="GO:0005886">
    <property type="term" value="C:plasma membrane"/>
    <property type="evidence" value="ECO:0007669"/>
    <property type="project" value="UniProtKB-SubCell"/>
</dbReference>
<evidence type="ECO:0000259" key="9">
    <source>
        <dbReference type="PROSITE" id="PS51012"/>
    </source>
</evidence>
<evidence type="ECO:0000256" key="8">
    <source>
        <dbReference type="SAM" id="Phobius"/>
    </source>
</evidence>
<evidence type="ECO:0000256" key="3">
    <source>
        <dbReference type="ARBA" id="ARBA00022448"/>
    </source>
</evidence>
<keyword evidence="4" id="KW-1003">Cell membrane</keyword>
<dbReference type="Pfam" id="PF12698">
    <property type="entry name" value="ABC2_membrane_3"/>
    <property type="match status" value="1"/>
</dbReference>
<evidence type="ECO:0000256" key="5">
    <source>
        <dbReference type="ARBA" id="ARBA00022692"/>
    </source>
</evidence>
<feature type="transmembrane region" description="Helical" evidence="8">
    <location>
        <begin position="175"/>
        <end position="199"/>
    </location>
</feature>
<dbReference type="PANTHER" id="PTHR30294:SF47">
    <property type="entry name" value="INNER MEMBRANE TRANSPORT PERMEASE YHHJ"/>
    <property type="match status" value="1"/>
</dbReference>
<evidence type="ECO:0000256" key="2">
    <source>
        <dbReference type="ARBA" id="ARBA00007783"/>
    </source>
</evidence>
<comment type="caution">
    <text evidence="10">The sequence shown here is derived from an EMBL/GenBank/DDBJ whole genome shotgun (WGS) entry which is preliminary data.</text>
</comment>
<evidence type="ECO:0000256" key="4">
    <source>
        <dbReference type="ARBA" id="ARBA00022475"/>
    </source>
</evidence>
<dbReference type="InterPro" id="IPR047817">
    <property type="entry name" value="ABC2_TM_bact-type"/>
</dbReference>
<comment type="subcellular location">
    <subcellularLocation>
        <location evidence="1">Cell membrane</location>
        <topology evidence="1">Multi-pass membrane protein</topology>
    </subcellularLocation>
</comment>
<dbReference type="InterPro" id="IPR013525">
    <property type="entry name" value="ABC2_TM"/>
</dbReference>
<protein>
    <submittedName>
        <fullName evidence="10">ABC-2 type transporter</fullName>
    </submittedName>
</protein>